<gene>
    <name evidence="1" type="ORF">J2X01_001405</name>
</gene>
<accession>A0ABU1UAG9</accession>
<dbReference type="Gene3D" id="1.25.40.10">
    <property type="entry name" value="Tetratricopeptide repeat domain"/>
    <property type="match status" value="1"/>
</dbReference>
<evidence type="ECO:0000313" key="2">
    <source>
        <dbReference type="Proteomes" id="UP001252243"/>
    </source>
</evidence>
<dbReference type="EMBL" id="JAVDVQ010000004">
    <property type="protein sequence ID" value="MDR7082120.1"/>
    <property type="molecule type" value="Genomic_DNA"/>
</dbReference>
<reference evidence="1 2" key="1">
    <citation type="submission" date="2023-07" db="EMBL/GenBank/DDBJ databases">
        <title>Sorghum-associated microbial communities from plants grown in Nebraska, USA.</title>
        <authorList>
            <person name="Schachtman D."/>
        </authorList>
    </citation>
    <scope>NUCLEOTIDE SEQUENCE [LARGE SCALE GENOMIC DNA]</scope>
    <source>
        <strain evidence="1 2">BE167</strain>
    </source>
</reference>
<organism evidence="1 2">
    <name type="scientific">Arthrobacter ginsengisoli</name>
    <dbReference type="NCBI Taxonomy" id="1356565"/>
    <lineage>
        <taxon>Bacteria</taxon>
        <taxon>Bacillati</taxon>
        <taxon>Actinomycetota</taxon>
        <taxon>Actinomycetes</taxon>
        <taxon>Micrococcales</taxon>
        <taxon>Micrococcaceae</taxon>
        <taxon>Arthrobacter</taxon>
    </lineage>
</organism>
<proteinExistence type="predicted"/>
<name>A0ABU1UAG9_9MICC</name>
<protein>
    <submittedName>
        <fullName evidence="1">Tetratricopeptide (TPR) repeat protein</fullName>
    </submittedName>
</protein>
<comment type="caution">
    <text evidence="1">The sequence shown here is derived from an EMBL/GenBank/DDBJ whole genome shotgun (WGS) entry which is preliminary data.</text>
</comment>
<evidence type="ECO:0000313" key="1">
    <source>
        <dbReference type="EMBL" id="MDR7082120.1"/>
    </source>
</evidence>
<dbReference type="SUPFAM" id="SSF48452">
    <property type="entry name" value="TPR-like"/>
    <property type="match status" value="1"/>
</dbReference>
<dbReference type="InterPro" id="IPR011990">
    <property type="entry name" value="TPR-like_helical_dom_sf"/>
</dbReference>
<keyword evidence="2" id="KW-1185">Reference proteome</keyword>
<dbReference type="RefSeq" id="WP_310052219.1">
    <property type="nucleotide sequence ID" value="NZ_JAVDVQ010000004.1"/>
</dbReference>
<sequence>MSAGPADSTPRPVVYRDHRDLTPFRAPVIRTPVRGLADGVSGAVAGVLAGRTRGTLPVEGGPPRLGKVGGRMPGKAAKAVHAAIFGSSDPDRLIALAHAYPGWSGLCYLVAGLLSYAHGGHLRASELLQRGMQIRNDDDANLYASAYLTRVVTRVSVAERVEVPVLFSEEGVFLALSHSLRETGQGEAALAALTGLPPSLPMALARCSLASTLGRHEDVVADTEGLLNADDLSAALLLVRARSLRKLGDTAAARAALQEVLRRRKTDFTLRSDALTDRALLLLDNGRKALNRRDWQHRQRAELETVRAIRKDAELHEIWDREYGRADGD</sequence>
<dbReference type="Proteomes" id="UP001252243">
    <property type="component" value="Unassembled WGS sequence"/>
</dbReference>